<dbReference type="FunFam" id="1.10.12.10:FF:000001">
    <property type="entry name" value="Probable enoyl-CoA hydratase, mitochondrial"/>
    <property type="match status" value="1"/>
</dbReference>
<comment type="caution">
    <text evidence="4">The sequence shown here is derived from an EMBL/GenBank/DDBJ whole genome shotgun (WGS) entry which is preliminary data.</text>
</comment>
<dbReference type="PANTHER" id="PTHR11941">
    <property type="entry name" value="ENOYL-COA HYDRATASE-RELATED"/>
    <property type="match status" value="1"/>
</dbReference>
<dbReference type="InterPro" id="IPR001753">
    <property type="entry name" value="Enoyl-CoA_hydra/iso"/>
</dbReference>
<dbReference type="Gene3D" id="3.90.226.10">
    <property type="entry name" value="2-enoyl-CoA Hydratase, Chain A, domain 1"/>
    <property type="match status" value="1"/>
</dbReference>
<dbReference type="Proteomes" id="UP000075517">
    <property type="component" value="Unassembled WGS sequence"/>
</dbReference>
<dbReference type="PATRIC" id="fig|1422.17.peg.2914"/>
<dbReference type="PROSITE" id="PS00166">
    <property type="entry name" value="ENOYL_COA_HYDRATASE"/>
    <property type="match status" value="1"/>
</dbReference>
<organism evidence="4 5">
    <name type="scientific">Geobacillus stearothermophilus</name>
    <name type="common">Bacillus stearothermophilus</name>
    <dbReference type="NCBI Taxonomy" id="1422"/>
    <lineage>
        <taxon>Bacteria</taxon>
        <taxon>Bacillati</taxon>
        <taxon>Bacillota</taxon>
        <taxon>Bacilli</taxon>
        <taxon>Bacillales</taxon>
        <taxon>Anoxybacillaceae</taxon>
        <taxon>Geobacillus</taxon>
    </lineage>
</organism>
<evidence type="ECO:0000313" key="5">
    <source>
        <dbReference type="Proteomes" id="UP000075517"/>
    </source>
</evidence>
<dbReference type="InterPro" id="IPR029045">
    <property type="entry name" value="ClpP/crotonase-like_dom_sf"/>
</dbReference>
<dbReference type="NCBIfam" id="NF005803">
    <property type="entry name" value="PRK07658.1"/>
    <property type="match status" value="1"/>
</dbReference>
<dbReference type="GO" id="GO:0006635">
    <property type="term" value="P:fatty acid beta-oxidation"/>
    <property type="evidence" value="ECO:0007669"/>
    <property type="project" value="TreeGrafter"/>
</dbReference>
<dbReference type="PANTHER" id="PTHR11941:SF175">
    <property type="entry name" value="ENOYL-COA HYDRATASE-RELATED"/>
    <property type="match status" value="1"/>
</dbReference>
<proteinExistence type="inferred from homology"/>
<evidence type="ECO:0000313" key="4">
    <source>
        <dbReference type="EMBL" id="KYD34214.1"/>
    </source>
</evidence>
<evidence type="ECO:0000256" key="2">
    <source>
        <dbReference type="ARBA" id="ARBA00023239"/>
    </source>
</evidence>
<dbReference type="EC" id="4.2.1.17" evidence="4"/>
<gene>
    <name evidence="4" type="ORF">B4114_2318</name>
</gene>
<dbReference type="InterPro" id="IPR018376">
    <property type="entry name" value="Enoyl-CoA_hyd/isom_CS"/>
</dbReference>
<protein>
    <submittedName>
        <fullName evidence="4">Enoyl-CoA hydratase</fullName>
        <ecNumber evidence="4">4.2.1.17</ecNumber>
    </submittedName>
</protein>
<evidence type="ECO:0000256" key="1">
    <source>
        <dbReference type="ARBA" id="ARBA00005254"/>
    </source>
</evidence>
<dbReference type="CDD" id="cd06558">
    <property type="entry name" value="crotonase-like"/>
    <property type="match status" value="1"/>
</dbReference>
<sequence length="264" mass="28841">MNFFRVAKEEFVAVVTFSRPPANALVSVVLKGLSTLLDELETDPDVRVVLLHGEGRFFSAGADIKEFTPIASVEEASGLSRNGQLVMERIERFSKPVIAAIHGAALGGGLELAMSCHIRVVAENAKLGLPELQLGIIPGFAGTQRLVRYVGFDKAAEMMWTSEPITGLEVVEWGLANKAMPEERLLDEAKALAKKIAAKSPLSVRAVIELLNAAKEKTFVEAVREEAEWFGHVFGSEDAKEGVQAFLEKRPPVFNIFPKEVSHF</sequence>
<comment type="similarity">
    <text evidence="1 3">Belongs to the enoyl-CoA hydratase/isomerase family.</text>
</comment>
<dbReference type="EMBL" id="LQYY01000057">
    <property type="protein sequence ID" value="KYD34214.1"/>
    <property type="molecule type" value="Genomic_DNA"/>
</dbReference>
<dbReference type="Pfam" id="PF00378">
    <property type="entry name" value="ECH_1"/>
    <property type="match status" value="1"/>
</dbReference>
<evidence type="ECO:0000256" key="3">
    <source>
        <dbReference type="RuleBase" id="RU003707"/>
    </source>
</evidence>
<dbReference type="RefSeq" id="WP_055358676.1">
    <property type="nucleotide sequence ID" value="NZ_LQYY01000057.1"/>
</dbReference>
<name>A0A150NBZ6_GEOSE</name>
<dbReference type="FunFam" id="3.90.226.10:FF:000009">
    <property type="entry name" value="Carnitinyl-CoA dehydratase"/>
    <property type="match status" value="1"/>
</dbReference>
<dbReference type="GO" id="GO:0004300">
    <property type="term" value="F:enoyl-CoA hydratase activity"/>
    <property type="evidence" value="ECO:0007669"/>
    <property type="project" value="UniProtKB-EC"/>
</dbReference>
<keyword evidence="2 4" id="KW-0456">Lyase</keyword>
<dbReference type="SUPFAM" id="SSF52096">
    <property type="entry name" value="ClpP/crotonase"/>
    <property type="match status" value="1"/>
</dbReference>
<reference evidence="4 5" key="1">
    <citation type="submission" date="2016-01" db="EMBL/GenBank/DDBJ databases">
        <title>Draft Genome Sequences of Seven Thermophilic Sporeformers Isolated from Foods.</title>
        <authorList>
            <person name="Berendsen E.M."/>
            <person name="Wells-Bennik M.H."/>
            <person name="Krawcyk A.O."/>
            <person name="De Jong A."/>
            <person name="Holsappel S."/>
            <person name="Eijlander R.T."/>
            <person name="Kuipers O.P."/>
        </authorList>
    </citation>
    <scope>NUCLEOTIDE SEQUENCE [LARGE SCALE GENOMIC DNA]</scope>
    <source>
        <strain evidence="4 5">B4114</strain>
    </source>
</reference>
<dbReference type="AlphaFoldDB" id="A0A150NBZ6"/>
<accession>A0A150NBZ6</accession>